<proteinExistence type="predicted"/>
<keyword evidence="3" id="KW-1185">Reference proteome</keyword>
<evidence type="ECO:0000313" key="2">
    <source>
        <dbReference type="EMBL" id="KAF2124456.1"/>
    </source>
</evidence>
<dbReference type="Proteomes" id="UP000799771">
    <property type="component" value="Unassembled WGS sequence"/>
</dbReference>
<feature type="compositionally biased region" description="Acidic residues" evidence="1">
    <location>
        <begin position="268"/>
        <end position="279"/>
    </location>
</feature>
<feature type="compositionally biased region" description="Basic residues" evidence="1">
    <location>
        <begin position="546"/>
        <end position="558"/>
    </location>
</feature>
<sequence>MARNSLSRPSTPGNRYNYHVASPISEPGPLFGHSVVDVSQYALRPESPSFIMPLGEMTPRLDYAFDTHFSGLQPGSDFYGQFQSGFDLPEDAHDFSRVSCPLQLNPEASEFTPRVTDLFCGNSSNFASALDELEGLRNTPSRELAMDHNTTGYVMPGPFDFNVPHYATPPSSQTSDFAGVSLISLDTGDVSYGIDGEHGNSIYPSIEPIHGDNHKPVNESDGDLNFADYPQAEPMGAITYLPTPQQVTKSPATTSLDIDGNARYDSSLDAEYDDEDDDQTPGLTGYDSGFASADVTRIGVTQRATVITTEQDITLKLKQGLAVFKEHEGTQITPGPDGVFWTAPPRDNTIPDSQEAKDIYHEQLIVAIYNNTGCIETETSKSYQNRWGDDAKFYTRCEIEAAALEILSLAIEIHQIGWTKPIFDGHMREEIYKTMFFSFQERFDALISLLTISKNTCEALMKCERLHAVVGNPWLLDKRVRSNKASNGKKASRIAFATAVEKEEKVAGWCEAPEVGNGRSKANGMKRVREDDDTGELSAAQVAVRPTKRPRRSTRTKI</sequence>
<evidence type="ECO:0000313" key="3">
    <source>
        <dbReference type="Proteomes" id="UP000799771"/>
    </source>
</evidence>
<dbReference type="GeneID" id="54402484"/>
<organism evidence="2 3">
    <name type="scientific">Dothidotthia symphoricarpi CBS 119687</name>
    <dbReference type="NCBI Taxonomy" id="1392245"/>
    <lineage>
        <taxon>Eukaryota</taxon>
        <taxon>Fungi</taxon>
        <taxon>Dikarya</taxon>
        <taxon>Ascomycota</taxon>
        <taxon>Pezizomycotina</taxon>
        <taxon>Dothideomycetes</taxon>
        <taxon>Pleosporomycetidae</taxon>
        <taxon>Pleosporales</taxon>
        <taxon>Dothidotthiaceae</taxon>
        <taxon>Dothidotthia</taxon>
    </lineage>
</organism>
<name>A0A6A5ZYU3_9PLEO</name>
<protein>
    <submittedName>
        <fullName evidence="2">Uncharacterized protein</fullName>
    </submittedName>
</protein>
<dbReference type="RefSeq" id="XP_033518849.1">
    <property type="nucleotide sequence ID" value="XM_033662052.1"/>
</dbReference>
<dbReference type="OrthoDB" id="3791931at2759"/>
<reference evidence="2" key="1">
    <citation type="journal article" date="2020" name="Stud. Mycol.">
        <title>101 Dothideomycetes genomes: a test case for predicting lifestyles and emergence of pathogens.</title>
        <authorList>
            <person name="Haridas S."/>
            <person name="Albert R."/>
            <person name="Binder M."/>
            <person name="Bloem J."/>
            <person name="Labutti K."/>
            <person name="Salamov A."/>
            <person name="Andreopoulos B."/>
            <person name="Baker S."/>
            <person name="Barry K."/>
            <person name="Bills G."/>
            <person name="Bluhm B."/>
            <person name="Cannon C."/>
            <person name="Castanera R."/>
            <person name="Culley D."/>
            <person name="Daum C."/>
            <person name="Ezra D."/>
            <person name="Gonzalez J."/>
            <person name="Henrissat B."/>
            <person name="Kuo A."/>
            <person name="Liang C."/>
            <person name="Lipzen A."/>
            <person name="Lutzoni F."/>
            <person name="Magnuson J."/>
            <person name="Mondo S."/>
            <person name="Nolan M."/>
            <person name="Ohm R."/>
            <person name="Pangilinan J."/>
            <person name="Park H.-J."/>
            <person name="Ramirez L."/>
            <person name="Alfaro M."/>
            <person name="Sun H."/>
            <person name="Tritt A."/>
            <person name="Yoshinaga Y."/>
            <person name="Zwiers L.-H."/>
            <person name="Turgeon B."/>
            <person name="Goodwin S."/>
            <person name="Spatafora J."/>
            <person name="Crous P."/>
            <person name="Grigoriev I."/>
        </authorList>
    </citation>
    <scope>NUCLEOTIDE SEQUENCE</scope>
    <source>
        <strain evidence="2">CBS 119687</strain>
    </source>
</reference>
<accession>A0A6A5ZYU3</accession>
<evidence type="ECO:0000256" key="1">
    <source>
        <dbReference type="SAM" id="MobiDB-lite"/>
    </source>
</evidence>
<feature type="region of interest" description="Disordered" evidence="1">
    <location>
        <begin position="268"/>
        <end position="287"/>
    </location>
</feature>
<dbReference type="EMBL" id="ML977519">
    <property type="protein sequence ID" value="KAF2124456.1"/>
    <property type="molecule type" value="Genomic_DNA"/>
</dbReference>
<dbReference type="AlphaFoldDB" id="A0A6A5ZYU3"/>
<feature type="region of interest" description="Disordered" evidence="1">
    <location>
        <begin position="518"/>
        <end position="558"/>
    </location>
</feature>
<gene>
    <name evidence="2" type="ORF">P153DRAFT_132328</name>
</gene>